<name>A0ABP0GCS7_CLALP</name>
<organism evidence="2 3">
    <name type="scientific">Clavelina lepadiformis</name>
    <name type="common">Light-bulb sea squirt</name>
    <name type="synonym">Ascidia lepadiformis</name>
    <dbReference type="NCBI Taxonomy" id="159417"/>
    <lineage>
        <taxon>Eukaryota</taxon>
        <taxon>Metazoa</taxon>
        <taxon>Chordata</taxon>
        <taxon>Tunicata</taxon>
        <taxon>Ascidiacea</taxon>
        <taxon>Aplousobranchia</taxon>
        <taxon>Clavelinidae</taxon>
        <taxon>Clavelina</taxon>
    </lineage>
</organism>
<proteinExistence type="predicted"/>
<feature type="region of interest" description="Disordered" evidence="1">
    <location>
        <begin position="1406"/>
        <end position="1461"/>
    </location>
</feature>
<evidence type="ECO:0000313" key="2">
    <source>
        <dbReference type="EMBL" id="CAK8689157.1"/>
    </source>
</evidence>
<feature type="compositionally biased region" description="Polar residues" evidence="1">
    <location>
        <begin position="1363"/>
        <end position="1385"/>
    </location>
</feature>
<feature type="region of interest" description="Disordered" evidence="1">
    <location>
        <begin position="1307"/>
        <end position="1327"/>
    </location>
</feature>
<protein>
    <submittedName>
        <fullName evidence="2">Uncharacterized protein</fullName>
    </submittedName>
</protein>
<accession>A0ABP0GCS7</accession>
<comment type="caution">
    <text evidence="2">The sequence shown here is derived from an EMBL/GenBank/DDBJ whole genome shotgun (WGS) entry which is preliminary data.</text>
</comment>
<feature type="region of interest" description="Disordered" evidence="1">
    <location>
        <begin position="1348"/>
        <end position="1394"/>
    </location>
</feature>
<feature type="compositionally biased region" description="Basic and acidic residues" evidence="1">
    <location>
        <begin position="1439"/>
        <end position="1448"/>
    </location>
</feature>
<dbReference type="EMBL" id="CAWYQH010000108">
    <property type="protein sequence ID" value="CAK8689157.1"/>
    <property type="molecule type" value="Genomic_DNA"/>
</dbReference>
<feature type="region of interest" description="Disordered" evidence="1">
    <location>
        <begin position="1631"/>
        <end position="1670"/>
    </location>
</feature>
<feature type="compositionally biased region" description="Low complexity" evidence="1">
    <location>
        <begin position="1646"/>
        <end position="1657"/>
    </location>
</feature>
<sequence>MCVHSVKVMLGNLLKKKKKKSAMNTAKRLFNPDMKYAEVIGEFRQFSKDDVNKILKTHKSFVEWLVDPSVNGFEPSMADELLQYIHKAIKDKIDVGLTAVVSIRLDEMEARLMHAHKFVSVDFLRKMFVESPQFDLKMRNGAEYVMKAKISSGQEKPIDLLKHDTSIKSSDHKLDPRKEQLSFLYRSHPDVVAALQKGVTMQCLVKAFNSWKSLNLHSNSNFIAWLLDLAKYNCSQKNTGLTFNAYLDSLQLALVMEAQNYVSGKPRTPAELVPLVSRAQCHFVDIDFLTSAIEKFPQHLELKASESAFKSSLVYRVSRPDDSSNTEPRAQFVIPIPAAKKRNENDESLQVADKDIEVLNTLPVSDDVWSLCTSLLSTSVTWPSIVSSLSKIDVGFMEKMANTHKCFMYFLIELAERYKPQLDNKEYITRLMTLVKNKVFLLKLLSKPATLQKVTECLNDCCGLVLVDCDFMRKTFQNFKDRFQLDNDQVFARDVVASLLSPVKTVNVSPARTTSISLDDIKAMPRLKQLITPQISFIEFLIEYQQLSMSAKICLKNFSQTFYSLLLSVARCTNSDLTARFEHRLNNVIASEIRNFISARNASSFRFADIHLKLTNGDVGFLDCSDMKYVVTNCSNSNDFFIDAAKTVLSAIPLPDPLLSNIEPRLASEGKREFGYMIDDFATCVTNILRSDLTSKHRLKKLYQYLKEIPGNLMTHILEIYGTKFQFILYVVPNSTELCKILRHKILDEILSETVSCDEILGRMFDEVHYFINEDLLIAFLQKYRDDFVVVGNLVAAVRKTSPLGYPVFKTQLEEKTFTFCEECFPADSKRMSLNKFLQTVWELGCLSQLQREFIFGKIASYSGIFEHHMTYFRRYLLMYPAVFSVEDNHVFYKFRNISPNLSHNCDSNSTVIIIDSYSDGEIRESPPHHIVKRSKKKKKRKVSKKHTRHSSKDRLSRKKKKRSTDDKSACHKPSGGSGLTKIWESISKKHLDCNSSHGGFESDVDEVQHDAKEPLTNESPDYTSIDLLTNSAIHHIALGKFAASHQTVSKIEPLAESLAADLFTSPKDKKSVRENTKFKGHFISKIGKALSNSENFELVYNTFDDKPVEVRVVQEAPAVVIKRMSFLTGVSDSRLKDYLFQLLKTQQKPLDINLLFTKIHQRFREKKVSNDTPNNIIQCQAVGCMKKNSAFFVNAMEGTVCLKKKTMSLDESQSIQNAAGQLSDKTVNDFITTVVEEKCLRVDEVLMEVEANFSQEFTFLCTKSVKLIVLGLIAENDRVGFTLDGKVAKQRITCKGKRRNIQFDSSSDELKMDLSEDDSPMLPDSTNQHTCEDILNKMGNDYIEGEVIRNDSCPPPKRSRKTTNSFDSATSESTVNSPNTSNIPVYTPPRDPRLHGKVVEQMKTAATKTSDPVGSSSSTLLSDAYIPVDSQNSTSDPSTKRSADKKSGRPSVSANKKSHSFERTEKLKSFATKFLFRSNFSVQTDQFIKAAKEQFKNERFTASELAFEAYVRDFVALSNNDFYFADKMGGLGVTYTGLRHFGAATYRSRVTLPFADLLDEVRDTTHSYLSGKPDNKEKLDSICDFIAVRFSDKFTRLHPPEVKPICRNLILISAIRNVEKFMFGRHDSGLSLRQDRTKRSPTTPPKITSTTSTVPSHAPASSNCDKEAWKRQPICQQPCLSSTMNERKENSSPHVVSPYPKPSISDIVPDNNTSSDLPRIVKMRNADTNTESVSANVKISSNNPITSNKVAALKLLADIIRRNGSCSKSRLRDLWTNEADKSVRKVFGSGVSFALSLRKFETIFPIADDGKVFINENALKQFLKRNT</sequence>
<dbReference type="Proteomes" id="UP001642483">
    <property type="component" value="Unassembled WGS sequence"/>
</dbReference>
<gene>
    <name evidence="2" type="ORF">CVLEPA_LOCUS21121</name>
</gene>
<evidence type="ECO:0000313" key="3">
    <source>
        <dbReference type="Proteomes" id="UP001642483"/>
    </source>
</evidence>
<feature type="region of interest" description="Disordered" evidence="1">
    <location>
        <begin position="1684"/>
        <end position="1719"/>
    </location>
</feature>
<reference evidence="2 3" key="1">
    <citation type="submission" date="2024-02" db="EMBL/GenBank/DDBJ databases">
        <authorList>
            <person name="Daric V."/>
            <person name="Darras S."/>
        </authorList>
    </citation>
    <scope>NUCLEOTIDE SEQUENCE [LARGE SCALE GENOMIC DNA]</scope>
</reference>
<keyword evidence="3" id="KW-1185">Reference proteome</keyword>
<feature type="region of interest" description="Disordered" evidence="1">
    <location>
        <begin position="924"/>
        <end position="978"/>
    </location>
</feature>
<feature type="compositionally biased region" description="Polar residues" evidence="1">
    <location>
        <begin position="1406"/>
        <end position="1422"/>
    </location>
</feature>
<feature type="compositionally biased region" description="Basic residues" evidence="1">
    <location>
        <begin position="930"/>
        <end position="963"/>
    </location>
</feature>
<evidence type="ECO:0000256" key="1">
    <source>
        <dbReference type="SAM" id="MobiDB-lite"/>
    </source>
</evidence>